<dbReference type="RefSeq" id="WP_203901822.1">
    <property type="nucleotide sequence ID" value="NZ_BOPF01000020.1"/>
</dbReference>
<dbReference type="InterPro" id="IPR051677">
    <property type="entry name" value="AfsR-DnrI-RedD_regulator"/>
</dbReference>
<evidence type="ECO:0000313" key="6">
    <source>
        <dbReference type="Proteomes" id="UP000619260"/>
    </source>
</evidence>
<dbReference type="InterPro" id="IPR005158">
    <property type="entry name" value="BTAD"/>
</dbReference>
<comment type="caution">
    <text evidence="5">The sequence shown here is derived from an EMBL/GenBank/DDBJ whole genome shotgun (WGS) entry which is preliminary data.</text>
</comment>
<reference evidence="5" key="1">
    <citation type="submission" date="2021-01" db="EMBL/GenBank/DDBJ databases">
        <title>Whole genome shotgun sequence of Virgisporangium aliadipatigenens NBRC 105644.</title>
        <authorList>
            <person name="Komaki H."/>
            <person name="Tamura T."/>
        </authorList>
    </citation>
    <scope>NUCLEOTIDE SEQUENCE</scope>
    <source>
        <strain evidence="5">NBRC 105644</strain>
    </source>
</reference>
<dbReference type="SUPFAM" id="SSF48452">
    <property type="entry name" value="TPR-like"/>
    <property type="match status" value="1"/>
</dbReference>
<evidence type="ECO:0000259" key="4">
    <source>
        <dbReference type="Pfam" id="PF20016"/>
    </source>
</evidence>
<dbReference type="Gene3D" id="1.10.10.10">
    <property type="entry name" value="Winged helix-like DNA-binding domain superfamily/Winged helix DNA-binding domain"/>
    <property type="match status" value="1"/>
</dbReference>
<organism evidence="5 6">
    <name type="scientific">Virgisporangium aliadipatigenens</name>
    <dbReference type="NCBI Taxonomy" id="741659"/>
    <lineage>
        <taxon>Bacteria</taxon>
        <taxon>Bacillati</taxon>
        <taxon>Actinomycetota</taxon>
        <taxon>Actinomycetes</taxon>
        <taxon>Micromonosporales</taxon>
        <taxon>Micromonosporaceae</taxon>
        <taxon>Virgisporangium</taxon>
    </lineage>
</organism>
<proteinExistence type="predicted"/>
<dbReference type="AlphaFoldDB" id="A0A8J3YQV6"/>
<keyword evidence="2" id="KW-0804">Transcription</keyword>
<feature type="domain" description="Thoeris protein ThsA Macro" evidence="4">
    <location>
        <begin position="234"/>
        <end position="417"/>
    </location>
</feature>
<dbReference type="PANTHER" id="PTHR35807">
    <property type="entry name" value="TRANSCRIPTIONAL REGULATOR REDD-RELATED"/>
    <property type="match status" value="1"/>
</dbReference>
<feature type="domain" description="Bacterial transcriptional activator" evidence="3">
    <location>
        <begin position="110"/>
        <end position="198"/>
    </location>
</feature>
<dbReference type="Pfam" id="PF03704">
    <property type="entry name" value="BTAD"/>
    <property type="match status" value="1"/>
</dbReference>
<dbReference type="Gene3D" id="3.40.220.10">
    <property type="entry name" value="Leucine Aminopeptidase, subunit E, domain 1"/>
    <property type="match status" value="1"/>
</dbReference>
<accession>A0A8J3YQV6</accession>
<evidence type="ECO:0000256" key="2">
    <source>
        <dbReference type="ARBA" id="ARBA00023163"/>
    </source>
</evidence>
<dbReference type="EMBL" id="BOPF01000020">
    <property type="protein sequence ID" value="GIJ48330.1"/>
    <property type="molecule type" value="Genomic_DNA"/>
</dbReference>
<evidence type="ECO:0000259" key="3">
    <source>
        <dbReference type="Pfam" id="PF03704"/>
    </source>
</evidence>
<dbReference type="PANTHER" id="PTHR35807:SF1">
    <property type="entry name" value="TRANSCRIPTIONAL REGULATOR REDD"/>
    <property type="match status" value="1"/>
</dbReference>
<dbReference type="GO" id="GO:0006355">
    <property type="term" value="P:regulation of DNA-templated transcription"/>
    <property type="evidence" value="ECO:0007669"/>
    <property type="project" value="InterPro"/>
</dbReference>
<name>A0A8J3YQV6_9ACTN</name>
<dbReference type="GO" id="GO:0003677">
    <property type="term" value="F:DNA binding"/>
    <property type="evidence" value="ECO:0007669"/>
    <property type="project" value="InterPro"/>
</dbReference>
<keyword evidence="1" id="KW-0805">Transcription regulation</keyword>
<evidence type="ECO:0000256" key="1">
    <source>
        <dbReference type="ARBA" id="ARBA00023015"/>
    </source>
</evidence>
<dbReference type="InterPro" id="IPR045535">
    <property type="entry name" value="ThsA_Macro"/>
</dbReference>
<dbReference type="InterPro" id="IPR043472">
    <property type="entry name" value="Macro_dom-like"/>
</dbReference>
<keyword evidence="6" id="KW-1185">Reference proteome</keyword>
<dbReference type="InterPro" id="IPR016032">
    <property type="entry name" value="Sig_transdc_resp-reg_C-effctor"/>
</dbReference>
<sequence length="437" mass="49275">MPRVRIFVLGRFAVEVDGRAVRLPPLTARMLIRLVRAGPQPTSTDRLYRDVWEAGAPGTIRRPHRTLVQRRISELRRLLDPSRPGDGSVVILTEASSSTAYRLDLAATDVDLWHFRQLASADGRSAEETLKACREALRLWPDGAPLQLGEEPEALRLVARLAQDRAALRERLLDAHLALGRYTEARTLAEEMLAERPDDPHALAARGEIARRDASMPRVLLRHRLARRGTILHLAVGDLFALRHADLVIGFTDTFDTSTHDDRIISAASMQGQLLRRIYGNDRGLLDRHLRRALRDEPHVAREERADKPAGKLIRYALGTVAVVRERDRRIFCVAYSRMGNDFVARSSPEHLAHSLDRVWEAAHRHGQFAELAMPLVGSGRSRLDTLDLQDLLEMIVRSFVRACADNPVCRELWIVLSEFQSARIDPDALARALDRS</sequence>
<evidence type="ECO:0000313" key="5">
    <source>
        <dbReference type="EMBL" id="GIJ48330.1"/>
    </source>
</evidence>
<dbReference type="Gene3D" id="1.25.40.10">
    <property type="entry name" value="Tetratricopeptide repeat domain"/>
    <property type="match status" value="1"/>
</dbReference>
<protein>
    <submittedName>
        <fullName evidence="5">Uncharacterized protein</fullName>
    </submittedName>
</protein>
<gene>
    <name evidence="5" type="ORF">Val02_52160</name>
</gene>
<dbReference type="InterPro" id="IPR011990">
    <property type="entry name" value="TPR-like_helical_dom_sf"/>
</dbReference>
<dbReference type="InterPro" id="IPR036388">
    <property type="entry name" value="WH-like_DNA-bd_sf"/>
</dbReference>
<dbReference type="SUPFAM" id="SSF46894">
    <property type="entry name" value="C-terminal effector domain of the bipartite response regulators"/>
    <property type="match status" value="1"/>
</dbReference>
<dbReference type="Pfam" id="PF20016">
    <property type="entry name" value="ThsA_Macro"/>
    <property type="match status" value="1"/>
</dbReference>
<dbReference type="Proteomes" id="UP000619260">
    <property type="component" value="Unassembled WGS sequence"/>
</dbReference>